<organism evidence="1 2">
    <name type="scientific">Racocetra persica</name>
    <dbReference type="NCBI Taxonomy" id="160502"/>
    <lineage>
        <taxon>Eukaryota</taxon>
        <taxon>Fungi</taxon>
        <taxon>Fungi incertae sedis</taxon>
        <taxon>Mucoromycota</taxon>
        <taxon>Glomeromycotina</taxon>
        <taxon>Glomeromycetes</taxon>
        <taxon>Diversisporales</taxon>
        <taxon>Gigasporaceae</taxon>
        <taxon>Racocetra</taxon>
    </lineage>
</organism>
<accession>A0ACA9PNL1</accession>
<evidence type="ECO:0000313" key="1">
    <source>
        <dbReference type="EMBL" id="CAG8715301.1"/>
    </source>
</evidence>
<dbReference type="EMBL" id="CAJVQC010021847">
    <property type="protein sequence ID" value="CAG8715301.1"/>
    <property type="molecule type" value="Genomic_DNA"/>
</dbReference>
<protein>
    <submittedName>
        <fullName evidence="1">35624_t:CDS:1</fullName>
    </submittedName>
</protein>
<gene>
    <name evidence="1" type="ORF">RPERSI_LOCUS10844</name>
</gene>
<name>A0ACA9PNL1_9GLOM</name>
<comment type="caution">
    <text evidence="1">The sequence shown here is derived from an EMBL/GenBank/DDBJ whole genome shotgun (WGS) entry which is preliminary data.</text>
</comment>
<feature type="non-terminal residue" evidence="1">
    <location>
        <position position="197"/>
    </location>
</feature>
<evidence type="ECO:0000313" key="2">
    <source>
        <dbReference type="Proteomes" id="UP000789920"/>
    </source>
</evidence>
<reference evidence="1" key="1">
    <citation type="submission" date="2021-06" db="EMBL/GenBank/DDBJ databases">
        <authorList>
            <person name="Kallberg Y."/>
            <person name="Tangrot J."/>
            <person name="Rosling A."/>
        </authorList>
    </citation>
    <scope>NUCLEOTIDE SEQUENCE</scope>
    <source>
        <strain evidence="1">MA461A</strain>
    </source>
</reference>
<keyword evidence="2" id="KW-1185">Reference proteome</keyword>
<proteinExistence type="predicted"/>
<dbReference type="Proteomes" id="UP000789920">
    <property type="component" value="Unassembled WGS sequence"/>
</dbReference>
<sequence>MSKWWNRYFDETPVKDWTIFHFHKSWIDSHRGDVEELTYSKATDAFVKSLQAIVQRSSDISKIWKASSLLADLRASTFLYGNVLRGVLFEDCVEACVLFATPLTIFLIVMKKNQRNARSDIDKLWLDVEKILREKMINTGTNIQFINSSCDNIQISNVGNKRTREKENETPSKKFVNDNPSLNQDVGEHHGEMSSSE</sequence>